<comment type="subcellular location">
    <subcellularLocation>
        <location evidence="2">Peroxisome membrane</location>
    </subcellularLocation>
</comment>
<name>A0A9Q1KEU3_9CARY</name>
<comment type="similarity">
    <text evidence="1 2">Belongs to the peroxin-16 family.</text>
</comment>
<dbReference type="GO" id="GO:0007031">
    <property type="term" value="P:peroxisome organization"/>
    <property type="evidence" value="ECO:0007669"/>
    <property type="project" value="UniProtKB-KW"/>
</dbReference>
<evidence type="ECO:0000256" key="1">
    <source>
        <dbReference type="ARBA" id="ARBA00009505"/>
    </source>
</evidence>
<gene>
    <name evidence="3" type="ORF">Cgig2_026362</name>
</gene>
<keyword evidence="2" id="KW-0962">Peroxisome biogenesis</keyword>
<dbReference type="PANTHER" id="PTHR13299">
    <property type="entry name" value="PEROXISOMAL MEMBRANE PROTEIN PEX16"/>
    <property type="match status" value="1"/>
</dbReference>
<dbReference type="AlphaFoldDB" id="A0A9Q1KEU3"/>
<dbReference type="InterPro" id="IPR013919">
    <property type="entry name" value="Pex16"/>
</dbReference>
<protein>
    <recommendedName>
        <fullName evidence="2">Peroxisomal membrane protein PEX16</fullName>
    </recommendedName>
</protein>
<dbReference type="Pfam" id="PF08610">
    <property type="entry name" value="Pex16"/>
    <property type="match status" value="1"/>
</dbReference>
<comment type="caution">
    <text evidence="3">The sequence shown here is derived from an EMBL/GenBank/DDBJ whole genome shotgun (WGS) entry which is preliminary data.</text>
</comment>
<keyword evidence="2" id="KW-0576">Peroxisome</keyword>
<dbReference type="OrthoDB" id="2021143at2759"/>
<dbReference type="PANTHER" id="PTHR13299:SF0">
    <property type="entry name" value="PEROXISOMAL MEMBRANE PROTEIN PEX16"/>
    <property type="match status" value="1"/>
</dbReference>
<evidence type="ECO:0000313" key="3">
    <source>
        <dbReference type="EMBL" id="KAJ8441561.1"/>
    </source>
</evidence>
<reference evidence="3" key="1">
    <citation type="submission" date="2022-04" db="EMBL/GenBank/DDBJ databases">
        <title>Carnegiea gigantea Genome sequencing and assembly v2.</title>
        <authorList>
            <person name="Copetti D."/>
            <person name="Sanderson M.J."/>
            <person name="Burquez A."/>
            <person name="Wojciechowski M.F."/>
        </authorList>
    </citation>
    <scope>NUCLEOTIDE SEQUENCE</scope>
    <source>
        <strain evidence="3">SGP5-SGP5p</strain>
        <tissue evidence="3">Aerial part</tissue>
    </source>
</reference>
<evidence type="ECO:0000256" key="2">
    <source>
        <dbReference type="RuleBase" id="RU365003"/>
    </source>
</evidence>
<organism evidence="3 4">
    <name type="scientific">Carnegiea gigantea</name>
    <dbReference type="NCBI Taxonomy" id="171969"/>
    <lineage>
        <taxon>Eukaryota</taxon>
        <taxon>Viridiplantae</taxon>
        <taxon>Streptophyta</taxon>
        <taxon>Embryophyta</taxon>
        <taxon>Tracheophyta</taxon>
        <taxon>Spermatophyta</taxon>
        <taxon>Magnoliopsida</taxon>
        <taxon>eudicotyledons</taxon>
        <taxon>Gunneridae</taxon>
        <taxon>Pentapetalae</taxon>
        <taxon>Caryophyllales</taxon>
        <taxon>Cactineae</taxon>
        <taxon>Cactaceae</taxon>
        <taxon>Cactoideae</taxon>
        <taxon>Echinocereeae</taxon>
        <taxon>Carnegiea</taxon>
    </lineage>
</organism>
<accession>A0A9Q1KEU3</accession>
<dbReference type="EMBL" id="JAKOGI010000163">
    <property type="protein sequence ID" value="KAJ8441561.1"/>
    <property type="molecule type" value="Genomic_DNA"/>
</dbReference>
<keyword evidence="4" id="KW-1185">Reference proteome</keyword>
<evidence type="ECO:0000313" key="4">
    <source>
        <dbReference type="Proteomes" id="UP001153076"/>
    </source>
</evidence>
<dbReference type="Proteomes" id="UP001153076">
    <property type="component" value="Unassembled WGS sequence"/>
</dbReference>
<proteinExistence type="inferred from homology"/>
<sequence>MSIVRLKSEHGNGLGELLKPGAHQRPGYHTWNHEGKALAALSRFGENVRMPSWLSRIQNQGSVTESARSSWRAISDGGDTIYLRPPIYVLFMRKYGSRSWIPWLMSLTVDLVGVGATSQGTKLQKGRKTHKEIYLSVAEKDELVPRLKGHSSSITRGQQKYGILSGGRLECTRKTFEPVAVIGSLTYRCDMNFLFQFYRLAAYEIFFFY</sequence>
<dbReference type="GO" id="GO:0005778">
    <property type="term" value="C:peroxisomal membrane"/>
    <property type="evidence" value="ECO:0007669"/>
    <property type="project" value="UniProtKB-SubCell"/>
</dbReference>